<evidence type="ECO:0000313" key="4">
    <source>
        <dbReference type="Proteomes" id="UP001150907"/>
    </source>
</evidence>
<evidence type="ECO:0000256" key="2">
    <source>
        <dbReference type="SAM" id="Phobius"/>
    </source>
</evidence>
<keyword evidence="4" id="KW-1185">Reference proteome</keyword>
<evidence type="ECO:0000313" key="3">
    <source>
        <dbReference type="EMBL" id="KAJ2003604.1"/>
    </source>
</evidence>
<name>A0A9W8EI09_9FUNG</name>
<comment type="caution">
    <text evidence="3">The sequence shown here is derived from an EMBL/GenBank/DDBJ whole genome shotgun (WGS) entry which is preliminary data.</text>
</comment>
<dbReference type="PANTHER" id="PTHR37852:SF1">
    <property type="entry name" value="HIG1 DOMAIN-CONTAINING PROTEIN"/>
    <property type="match status" value="1"/>
</dbReference>
<dbReference type="OrthoDB" id="5584028at2759"/>
<organism evidence="3 4">
    <name type="scientific">Coemansia thaxteri</name>
    <dbReference type="NCBI Taxonomy" id="2663907"/>
    <lineage>
        <taxon>Eukaryota</taxon>
        <taxon>Fungi</taxon>
        <taxon>Fungi incertae sedis</taxon>
        <taxon>Zoopagomycota</taxon>
        <taxon>Kickxellomycotina</taxon>
        <taxon>Kickxellomycetes</taxon>
        <taxon>Kickxellales</taxon>
        <taxon>Kickxellaceae</taxon>
        <taxon>Coemansia</taxon>
    </lineage>
</organism>
<feature type="transmembrane region" description="Helical" evidence="2">
    <location>
        <begin position="127"/>
        <end position="148"/>
    </location>
</feature>
<dbReference type="Proteomes" id="UP001150907">
    <property type="component" value="Unassembled WGS sequence"/>
</dbReference>
<dbReference type="PANTHER" id="PTHR37852">
    <property type="entry name" value="YALI0B21208P"/>
    <property type="match status" value="1"/>
</dbReference>
<feature type="region of interest" description="Disordered" evidence="1">
    <location>
        <begin position="1"/>
        <end position="25"/>
    </location>
</feature>
<reference evidence="3" key="1">
    <citation type="submission" date="2022-07" db="EMBL/GenBank/DDBJ databases">
        <title>Phylogenomic reconstructions and comparative analyses of Kickxellomycotina fungi.</title>
        <authorList>
            <person name="Reynolds N.K."/>
            <person name="Stajich J.E."/>
            <person name="Barry K."/>
            <person name="Grigoriev I.V."/>
            <person name="Crous P."/>
            <person name="Smith M.E."/>
        </authorList>
    </citation>
    <scope>NUCLEOTIDE SEQUENCE</scope>
    <source>
        <strain evidence="3">IMI 214461</strain>
    </source>
</reference>
<gene>
    <name evidence="3" type="ORF">H4R26_002984</name>
</gene>
<protein>
    <submittedName>
        <fullName evidence="3">Uncharacterized protein</fullName>
    </submittedName>
</protein>
<keyword evidence="2" id="KW-0472">Membrane</keyword>
<accession>A0A9W8EI09</accession>
<feature type="transmembrane region" description="Helical" evidence="2">
    <location>
        <begin position="94"/>
        <end position="115"/>
    </location>
</feature>
<dbReference type="AlphaFoldDB" id="A0A9W8EI09"/>
<evidence type="ECO:0000256" key="1">
    <source>
        <dbReference type="SAM" id="MobiDB-lite"/>
    </source>
</evidence>
<feature type="transmembrane region" description="Helical" evidence="2">
    <location>
        <begin position="37"/>
        <end position="57"/>
    </location>
</feature>
<proteinExistence type="predicted"/>
<dbReference type="EMBL" id="JANBQF010000210">
    <property type="protein sequence ID" value="KAJ2003604.1"/>
    <property type="molecule type" value="Genomic_DNA"/>
</dbReference>
<sequence>MQARTGGSGANNDGRSESPARQASRLQRARLEPIDRLAVMAVVGGMAGAVCGGVLGGRQAGRAYLASRAHRLPTTVAGWFFYHKWKNYRVVLGAMRGAAVYAARLGACALAFAAIEAAADRAAGEAQAASSALAGLATATGVSLLARLPRSSARRARHAGLAVGLAVGVLQDAAHVAAGRPPAYVAWINRTINNK</sequence>
<keyword evidence="2" id="KW-0812">Transmembrane</keyword>
<keyword evidence="2" id="KW-1133">Transmembrane helix</keyword>